<name>A0ABT2BK96_9BURK</name>
<feature type="domain" description="Response regulatory" evidence="3">
    <location>
        <begin position="4"/>
        <end position="113"/>
    </location>
</feature>
<feature type="domain" description="Response regulatory" evidence="3">
    <location>
        <begin position="122"/>
        <end position="237"/>
    </location>
</feature>
<dbReference type="Gene3D" id="3.40.50.2300">
    <property type="match status" value="1"/>
</dbReference>
<accession>A0ABT2BK96</accession>
<dbReference type="EMBL" id="JANUGV010000002">
    <property type="protein sequence ID" value="MCS0608935.1"/>
    <property type="molecule type" value="Genomic_DNA"/>
</dbReference>
<keyword evidence="5" id="KW-1185">Reference proteome</keyword>
<dbReference type="InterPro" id="IPR001789">
    <property type="entry name" value="Sig_transdc_resp-reg_receiver"/>
</dbReference>
<dbReference type="Proteomes" id="UP001205861">
    <property type="component" value="Unassembled WGS sequence"/>
</dbReference>
<sequence>MAARILIIAADPGTASEIAGLLSAHGHVPLVPGSAGLLGQPDLALCLLPQGADPSRMLAGLRSGAAPYGVPVLALCSLAQEGDSERLVVAGFDGYIGLPIEPASLVAEVEAFLPPQSSEPPTLLVVDDDVFMVEVLAEFLGQDGYRILTAHSGMDALALLEREAVHVIVCDQWMPGMSGTEFLAQAHARYPHTVRLILSAQRESVDIGQAVGAGIVDAFHAKPWTGAALREGIREAFRMQRARCGRRRQLPPGP</sequence>
<reference evidence="4 5" key="1">
    <citation type="submission" date="2022-08" db="EMBL/GenBank/DDBJ databases">
        <title>Reclassification of Massilia species as members of the genera Telluria, Duganella, Pseudoduganella, Mokoshia gen. nov. and Zemynaea gen. nov. using orthogonal and non-orthogonal genome-based approaches.</title>
        <authorList>
            <person name="Bowman J.P."/>
        </authorList>
    </citation>
    <scope>NUCLEOTIDE SEQUENCE [LARGE SCALE GENOMIC DNA]</scope>
    <source>
        <strain evidence="4 5">JCM 31607</strain>
    </source>
</reference>
<dbReference type="RefSeq" id="WP_258856586.1">
    <property type="nucleotide sequence ID" value="NZ_JANUGV010000002.1"/>
</dbReference>
<dbReference type="PROSITE" id="PS50110">
    <property type="entry name" value="RESPONSE_REGULATORY"/>
    <property type="match status" value="2"/>
</dbReference>
<evidence type="ECO:0000256" key="2">
    <source>
        <dbReference type="PROSITE-ProRule" id="PRU00169"/>
    </source>
</evidence>
<evidence type="ECO:0000259" key="3">
    <source>
        <dbReference type="PROSITE" id="PS50110"/>
    </source>
</evidence>
<comment type="caution">
    <text evidence="4">The sequence shown here is derived from an EMBL/GenBank/DDBJ whole genome shotgun (WGS) entry which is preliminary data.</text>
</comment>
<dbReference type="PANTHER" id="PTHR44591">
    <property type="entry name" value="STRESS RESPONSE REGULATOR PROTEIN 1"/>
    <property type="match status" value="1"/>
</dbReference>
<dbReference type="Pfam" id="PF00072">
    <property type="entry name" value="Response_reg"/>
    <property type="match status" value="1"/>
</dbReference>
<dbReference type="PANTHER" id="PTHR44591:SF19">
    <property type="entry name" value="TWO-COMPONENT RESPONSE REGULATOR-RELATED"/>
    <property type="match status" value="1"/>
</dbReference>
<proteinExistence type="predicted"/>
<keyword evidence="1 2" id="KW-0597">Phosphoprotein</keyword>
<dbReference type="SMART" id="SM00448">
    <property type="entry name" value="REC"/>
    <property type="match status" value="1"/>
</dbReference>
<protein>
    <submittedName>
        <fullName evidence="4">Response regulator</fullName>
    </submittedName>
</protein>
<evidence type="ECO:0000256" key="1">
    <source>
        <dbReference type="ARBA" id="ARBA00022553"/>
    </source>
</evidence>
<comment type="caution">
    <text evidence="2">Lacks conserved residue(s) required for the propagation of feature annotation.</text>
</comment>
<organism evidence="4 5">
    <name type="scientific">Massilia solisilvae</name>
    <dbReference type="NCBI Taxonomy" id="1811225"/>
    <lineage>
        <taxon>Bacteria</taxon>
        <taxon>Pseudomonadati</taxon>
        <taxon>Pseudomonadota</taxon>
        <taxon>Betaproteobacteria</taxon>
        <taxon>Burkholderiales</taxon>
        <taxon>Oxalobacteraceae</taxon>
        <taxon>Telluria group</taxon>
        <taxon>Massilia</taxon>
    </lineage>
</organism>
<dbReference type="InterPro" id="IPR050595">
    <property type="entry name" value="Bact_response_regulator"/>
</dbReference>
<dbReference type="SUPFAM" id="SSF52172">
    <property type="entry name" value="CheY-like"/>
    <property type="match status" value="2"/>
</dbReference>
<gene>
    <name evidence="4" type="ORF">NX773_12240</name>
</gene>
<feature type="modified residue" description="4-aspartylphosphate" evidence="2">
    <location>
        <position position="171"/>
    </location>
</feature>
<dbReference type="InterPro" id="IPR011006">
    <property type="entry name" value="CheY-like_superfamily"/>
</dbReference>
<evidence type="ECO:0000313" key="5">
    <source>
        <dbReference type="Proteomes" id="UP001205861"/>
    </source>
</evidence>
<evidence type="ECO:0000313" key="4">
    <source>
        <dbReference type="EMBL" id="MCS0608935.1"/>
    </source>
</evidence>